<dbReference type="OrthoDB" id="125625at2759"/>
<accession>W2K549</accession>
<dbReference type="Proteomes" id="UP000054423">
    <property type="component" value="Unassembled WGS sequence"/>
</dbReference>
<reference evidence="1" key="1">
    <citation type="submission" date="2013-11" db="EMBL/GenBank/DDBJ databases">
        <title>The Genome Sequence of Phytophthora parasitica CHvinca01.</title>
        <authorList>
            <consortium name="The Broad Institute Genomics Platform"/>
            <person name="Russ C."/>
            <person name="Tyler B."/>
            <person name="Panabieres F."/>
            <person name="Shan W."/>
            <person name="Tripathy S."/>
            <person name="Grunwald N."/>
            <person name="Machado M."/>
            <person name="Johnson C.S."/>
            <person name="Arredondo F."/>
            <person name="Hong C."/>
            <person name="Coffey M."/>
            <person name="Young S.K."/>
            <person name="Zeng Q."/>
            <person name="Gargeya S."/>
            <person name="Fitzgerald M."/>
            <person name="Abouelleil A."/>
            <person name="Alvarado L."/>
            <person name="Chapman S.B."/>
            <person name="Gainer-Dewar J."/>
            <person name="Goldberg J."/>
            <person name="Griggs A."/>
            <person name="Gujja S."/>
            <person name="Hansen M."/>
            <person name="Howarth C."/>
            <person name="Imamovic A."/>
            <person name="Ireland A."/>
            <person name="Larimer J."/>
            <person name="McCowan C."/>
            <person name="Murphy C."/>
            <person name="Pearson M."/>
            <person name="Poon T.W."/>
            <person name="Priest M."/>
            <person name="Roberts A."/>
            <person name="Saif S."/>
            <person name="Shea T."/>
            <person name="Sykes S."/>
            <person name="Wortman J."/>
            <person name="Nusbaum C."/>
            <person name="Birren B."/>
        </authorList>
    </citation>
    <scope>NUCLEOTIDE SEQUENCE [LARGE SCALE GENOMIC DNA]</scope>
    <source>
        <strain evidence="1">CHvinca01</strain>
    </source>
</reference>
<organism evidence="1">
    <name type="scientific">Phytophthora nicotianae</name>
    <name type="common">Potato buckeye rot agent</name>
    <name type="synonym">Phytophthora parasitica</name>
    <dbReference type="NCBI Taxonomy" id="4792"/>
    <lineage>
        <taxon>Eukaryota</taxon>
        <taxon>Sar</taxon>
        <taxon>Stramenopiles</taxon>
        <taxon>Oomycota</taxon>
        <taxon>Peronosporomycetes</taxon>
        <taxon>Peronosporales</taxon>
        <taxon>Peronosporaceae</taxon>
        <taxon>Phytophthora</taxon>
    </lineage>
</organism>
<evidence type="ECO:0000313" key="1">
    <source>
        <dbReference type="EMBL" id="ETL80247.1"/>
    </source>
</evidence>
<sequence>MERYDATMWNVQEMVRYEFDIINHTNNPLEKYNRDFASRLGTHPSLLAFIEGTKKEAERYIRLMDDIKHGRQSAPHHAPPVQPVVPASCASFV</sequence>
<dbReference type="VEuPathDB" id="FungiDB:PPTG_04479"/>
<proteinExistence type="predicted"/>
<dbReference type="AlphaFoldDB" id="W2K549"/>
<protein>
    <submittedName>
        <fullName evidence="1">Uncharacterized protein</fullName>
    </submittedName>
</protein>
<gene>
    <name evidence="1" type="ORF">L917_19246</name>
</gene>
<name>W2K549_PHYNI</name>
<dbReference type="EMBL" id="KI682815">
    <property type="protein sequence ID" value="ETL80247.1"/>
    <property type="molecule type" value="Genomic_DNA"/>
</dbReference>